<dbReference type="Pfam" id="PF13365">
    <property type="entry name" value="Trypsin_2"/>
    <property type="match status" value="1"/>
</dbReference>
<dbReference type="PANTHER" id="PTHR14389:SF3">
    <property type="entry name" value="PROTEIN FAM111A-LIKE"/>
    <property type="match status" value="1"/>
</dbReference>
<reference evidence="1" key="2">
    <citation type="submission" date="2016-06" db="EMBL/GenBank/DDBJ databases">
        <title>The genome of a short-lived fish provides insights into sex chromosome evolution and the genetic control of aging.</title>
        <authorList>
            <person name="Reichwald K."/>
            <person name="Felder M."/>
            <person name="Petzold A."/>
            <person name="Koch P."/>
            <person name="Groth M."/>
            <person name="Platzer M."/>
        </authorList>
    </citation>
    <scope>NUCLEOTIDE SEQUENCE</scope>
    <source>
        <tissue evidence="1">Brain</tissue>
    </source>
</reference>
<organism evidence="1">
    <name type="scientific">Nothobranchius korthausae</name>
    <dbReference type="NCBI Taxonomy" id="1143690"/>
    <lineage>
        <taxon>Eukaryota</taxon>
        <taxon>Metazoa</taxon>
        <taxon>Chordata</taxon>
        <taxon>Craniata</taxon>
        <taxon>Vertebrata</taxon>
        <taxon>Euteleostomi</taxon>
        <taxon>Actinopterygii</taxon>
        <taxon>Neopterygii</taxon>
        <taxon>Teleostei</taxon>
        <taxon>Neoteleostei</taxon>
        <taxon>Acanthomorphata</taxon>
        <taxon>Ovalentaria</taxon>
        <taxon>Atherinomorphae</taxon>
        <taxon>Cyprinodontiformes</taxon>
        <taxon>Nothobranchiidae</taxon>
        <taxon>Nothobranchius</taxon>
    </lineage>
</organism>
<dbReference type="AlphaFoldDB" id="A0A1A8FQS4"/>
<dbReference type="EMBL" id="HAEB01013957">
    <property type="protein sequence ID" value="SBQ60484.1"/>
    <property type="molecule type" value="Transcribed_RNA"/>
</dbReference>
<dbReference type="SUPFAM" id="SSF50494">
    <property type="entry name" value="Trypsin-like serine proteases"/>
    <property type="match status" value="1"/>
</dbReference>
<sequence>AERNIGHFFRKSFKGHSPVNKRKRSFDVARLGDGQGNKENLQKKRNKSVCRISVTQGGTEIEVGTGFVFFGNVIQTSCHFIRPYLVENRLQENFTVFAVFNYDDPEQKENPLYFTANTLVSRDDENDVVFLQLCSAGKVVPSGLARHIAPQPESGGIRITGHPFGGKKQSENTLIIAPGNRRKVVDNHLAQFIGRPVTYQRILKNLEKQGINNIMGGENTNKVATYQCSKMFDGSSGSPVFFVGTVVAMHSGGYKEKLEENPTHVIFYGGDQLTITISLVCKLKQSGNLEMLESLKLEARFNKFLRKILELEPMEVD</sequence>
<evidence type="ECO:0000313" key="1">
    <source>
        <dbReference type="EMBL" id="SBQ60484.1"/>
    </source>
</evidence>
<gene>
    <name evidence="1" type="primary">Nfu_g_1_015440</name>
</gene>
<dbReference type="PANTHER" id="PTHR14389">
    <property type="entry name" value="SI:CH1073-475A24.1"/>
    <property type="match status" value="1"/>
</dbReference>
<name>A0A1A8FQS4_9TELE</name>
<dbReference type="InterPro" id="IPR009003">
    <property type="entry name" value="Peptidase_S1_PA"/>
</dbReference>
<proteinExistence type="predicted"/>
<feature type="non-terminal residue" evidence="1">
    <location>
        <position position="1"/>
    </location>
</feature>
<accession>A0A1A8FQS4</accession>
<reference evidence="1" key="1">
    <citation type="submission" date="2016-05" db="EMBL/GenBank/DDBJ databases">
        <authorList>
            <person name="Lavstsen T."/>
            <person name="Jespersen J.S."/>
        </authorList>
    </citation>
    <scope>NUCLEOTIDE SEQUENCE</scope>
    <source>
        <tissue evidence="1">Brain</tissue>
    </source>
</reference>
<evidence type="ECO:0008006" key="2">
    <source>
        <dbReference type="Google" id="ProtNLM"/>
    </source>
</evidence>
<protein>
    <recommendedName>
        <fullName evidence="2">Trypsin-like peptidase domain-containing protein</fullName>
    </recommendedName>
</protein>